<proteinExistence type="predicted"/>
<dbReference type="AlphaFoldDB" id="A0A819DWA9"/>
<gene>
    <name evidence="1" type="ORF">JYZ213_LOCUS34586</name>
    <name evidence="2" type="ORF">OXD698_LOCUS20629</name>
</gene>
<protein>
    <recommendedName>
        <fullName evidence="4">F-box domain-containing protein</fullName>
    </recommendedName>
</protein>
<evidence type="ECO:0008006" key="4">
    <source>
        <dbReference type="Google" id="ProtNLM"/>
    </source>
</evidence>
<organism evidence="2 3">
    <name type="scientific">Adineta steineri</name>
    <dbReference type="NCBI Taxonomy" id="433720"/>
    <lineage>
        <taxon>Eukaryota</taxon>
        <taxon>Metazoa</taxon>
        <taxon>Spiralia</taxon>
        <taxon>Gnathifera</taxon>
        <taxon>Rotifera</taxon>
        <taxon>Eurotatoria</taxon>
        <taxon>Bdelloidea</taxon>
        <taxon>Adinetida</taxon>
        <taxon>Adinetidae</taxon>
        <taxon>Adineta</taxon>
    </lineage>
</organism>
<dbReference type="Proteomes" id="UP000663845">
    <property type="component" value="Unassembled WGS sequence"/>
</dbReference>
<name>A0A819DWA9_9BILA</name>
<dbReference type="EMBL" id="CAJNOG010000716">
    <property type="protein sequence ID" value="CAF1342663.1"/>
    <property type="molecule type" value="Genomic_DNA"/>
</dbReference>
<evidence type="ECO:0000313" key="1">
    <source>
        <dbReference type="EMBL" id="CAF1342663.1"/>
    </source>
</evidence>
<evidence type="ECO:0000313" key="2">
    <source>
        <dbReference type="EMBL" id="CAF3840286.1"/>
    </source>
</evidence>
<reference evidence="2" key="1">
    <citation type="submission" date="2021-02" db="EMBL/GenBank/DDBJ databases">
        <authorList>
            <person name="Nowell W R."/>
        </authorList>
    </citation>
    <scope>NUCLEOTIDE SEQUENCE</scope>
</reference>
<accession>A0A819DWA9</accession>
<sequence>MGIETRLENLSNEIFVETFDYLHALDIFSAFGSLNKRISSIFQSTLLCIVISEIHCRNQVDFLSSYLTFHDHQVISIQIDDTIRDDTSIINLLFNRHDFINLQFCKFVRIDQSTKLDNVIQQIKTFDKLVSFNIFNLNGITMNRNDKYELARIMLMHKSSSLRSIALHYPYHYSNILNNISLSSNITSLYLYIYGSSSIVSVDSILAILHLCHRVRCIGLTVKDKEPVDNNDFYGPVPIPSVDEDDLPVLSHVISFELTFYVAWNTASISYLLRCMHNLKYFIFMFGPYKSKYLFPVDLIDGYVWQEMLELYVPYLLKFEFHMSIWKYSPRTDLNIVINSFKYFVNKYSNWHMIIDQWSLQSSTPGECIMLRTLNYHKHKSNPYTYIPSIPSGSFNSQSTMENIDDHYLFYKNEIDLRLYITSERPNITYSSPLFQQIEFFKLEISKIPSTWLNNFLDIVNFHETSDDDAEEIVTYLSNWIYLSKLVEIKFESSFNIYRWKYVQFILQECSNLTSLTILTELLIYSKFIDNSFLIPIFKQIELIETTFEDVYFSPSFSMKFVDRFPSLTHIKLQVISFNDCVSIIDPFLSHLKNLSYIKIDYFENSLLDDPFSLENIIEKRRQAFPMNIIHKQLIDVKNDGEVIEIWLT</sequence>
<dbReference type="Proteomes" id="UP000663844">
    <property type="component" value="Unassembled WGS sequence"/>
</dbReference>
<comment type="caution">
    <text evidence="2">The sequence shown here is derived from an EMBL/GenBank/DDBJ whole genome shotgun (WGS) entry which is preliminary data.</text>
</comment>
<dbReference type="EMBL" id="CAJOAZ010001649">
    <property type="protein sequence ID" value="CAF3840286.1"/>
    <property type="molecule type" value="Genomic_DNA"/>
</dbReference>
<evidence type="ECO:0000313" key="3">
    <source>
        <dbReference type="Proteomes" id="UP000663844"/>
    </source>
</evidence>